<keyword evidence="2" id="KW-0489">Methyltransferase</keyword>
<keyword evidence="8" id="KW-1185">Reference proteome</keyword>
<comment type="caution">
    <text evidence="7">The sequence shown here is derived from an EMBL/GenBank/DDBJ whole genome shotgun (WGS) entry which is preliminary data.</text>
</comment>
<dbReference type="AlphaFoldDB" id="A0A212ADY3"/>
<dbReference type="SUPFAM" id="SSF53335">
    <property type="entry name" value="S-adenosyl-L-methionine-dependent methyltransferases"/>
    <property type="match status" value="1"/>
</dbReference>
<keyword evidence="4" id="KW-0949">S-adenosyl-L-methionine</keyword>
<dbReference type="GO" id="GO:0032259">
    <property type="term" value="P:methylation"/>
    <property type="evidence" value="ECO:0007669"/>
    <property type="project" value="UniProtKB-KW"/>
</dbReference>
<evidence type="ECO:0000313" key="8">
    <source>
        <dbReference type="Proteomes" id="UP000196878"/>
    </source>
</evidence>
<dbReference type="CDD" id="cd02440">
    <property type="entry name" value="AdoMet_MTases"/>
    <property type="match status" value="1"/>
</dbReference>
<dbReference type="EMBL" id="NIPW01000008">
    <property type="protein sequence ID" value="OWJ79389.1"/>
    <property type="molecule type" value="Genomic_DNA"/>
</dbReference>
<dbReference type="InterPro" id="IPR003333">
    <property type="entry name" value="CMAS"/>
</dbReference>
<dbReference type="Proteomes" id="UP000196878">
    <property type="component" value="Unassembled WGS sequence"/>
</dbReference>
<evidence type="ECO:0000256" key="3">
    <source>
        <dbReference type="ARBA" id="ARBA00022679"/>
    </source>
</evidence>
<dbReference type="RefSeq" id="WP_088214617.1">
    <property type="nucleotide sequence ID" value="NZ_NIPW01000008.1"/>
</dbReference>
<dbReference type="PANTHER" id="PTHR43667">
    <property type="entry name" value="CYCLOPROPANE-FATTY-ACYL-PHOSPHOLIPID SYNTHASE"/>
    <property type="match status" value="1"/>
</dbReference>
<evidence type="ECO:0000256" key="1">
    <source>
        <dbReference type="ARBA" id="ARBA00010815"/>
    </source>
</evidence>
<dbReference type="Gene3D" id="3.40.50.150">
    <property type="entry name" value="Vaccinia Virus protein VP39"/>
    <property type="match status" value="1"/>
</dbReference>
<keyword evidence="3" id="KW-0808">Transferase</keyword>
<organism evidence="7 8">
    <name type="scientific">Haematobacter genomosp. 1</name>
    <dbReference type="NCBI Taxonomy" id="366618"/>
    <lineage>
        <taxon>Bacteria</taxon>
        <taxon>Pseudomonadati</taxon>
        <taxon>Pseudomonadota</taxon>
        <taxon>Alphaproteobacteria</taxon>
        <taxon>Rhodobacterales</taxon>
        <taxon>Paracoccaceae</taxon>
        <taxon>Haematobacter</taxon>
    </lineage>
</organism>
<dbReference type="OrthoDB" id="9782855at2"/>
<dbReference type="GO" id="GO:0008610">
    <property type="term" value="P:lipid biosynthetic process"/>
    <property type="evidence" value="ECO:0007669"/>
    <property type="project" value="InterPro"/>
</dbReference>
<reference evidence="7 8" key="1">
    <citation type="submission" date="2016-12" db="EMBL/GenBank/DDBJ databases">
        <title>Comparison of Traditional DNA-DNA Hybridization with In Silico Genomic Analysis.</title>
        <authorList>
            <person name="Nicholson A.C."/>
            <person name="Humrighouse B.W."/>
            <person name="Graziano J."/>
            <person name="Lasker B."/>
            <person name="Whitney A.M."/>
            <person name="Mcquiston J.R."/>
        </authorList>
    </citation>
    <scope>NUCLEOTIDE SEQUENCE [LARGE SCALE GENOMIC DNA]</scope>
    <source>
        <strain evidence="7 8">H2240</strain>
    </source>
</reference>
<proteinExistence type="inferred from homology"/>
<gene>
    <name evidence="7" type="ORF">CDV49_05780</name>
</gene>
<evidence type="ECO:0000256" key="6">
    <source>
        <dbReference type="PIRSR" id="PIRSR003085-1"/>
    </source>
</evidence>
<dbReference type="Pfam" id="PF02353">
    <property type="entry name" value="CMAS"/>
    <property type="match status" value="1"/>
</dbReference>
<dbReference type="InterPro" id="IPR029063">
    <property type="entry name" value="SAM-dependent_MTases_sf"/>
</dbReference>
<sequence>MTFATGLLKNRFLSSLEGISHGRLTLTTPEGAVLRFGSAGPEADLEVRDWSFLPRLARRGDVGLGESWIDRQWETASLENVLALALKNMDHLAPWAKAGRLPGWAMRFSDRVSRMNSLGGSARNIRAHYDVGNEFYQLWLDRGMSYSSALFAPGDDDLERAQTRKNDRILSRLTAGETVLEIGCGWGSFAEAAAMRGRRVKAITISPSQSAYADARLDGRAEIRLQDYRHTAGRFDNIVSVEMIEAVGERYWPTYFATLKARLADDGRAILQAITVPDASFPAYRKRSDFIRQHAFPGGMLPCRAAIAAQAARAGLTLSDSFAFGQDYARTCRLWAGRMMAERPRILRFGYDDAFLRSWQFYLEGCAATFVTGRTDVVQVELTHAEGPA</sequence>
<evidence type="ECO:0000256" key="5">
    <source>
        <dbReference type="ARBA" id="ARBA00023098"/>
    </source>
</evidence>
<protein>
    <submittedName>
        <fullName evidence="7">Cyclopropane-fatty-acyl-phospholipid synthase</fullName>
    </submittedName>
</protein>
<evidence type="ECO:0000256" key="4">
    <source>
        <dbReference type="ARBA" id="ARBA00022691"/>
    </source>
</evidence>
<evidence type="ECO:0000313" key="7">
    <source>
        <dbReference type="EMBL" id="OWJ79389.1"/>
    </source>
</evidence>
<dbReference type="InterPro" id="IPR050723">
    <property type="entry name" value="CFA/CMAS"/>
</dbReference>
<dbReference type="GO" id="GO:0008168">
    <property type="term" value="F:methyltransferase activity"/>
    <property type="evidence" value="ECO:0007669"/>
    <property type="project" value="UniProtKB-KW"/>
</dbReference>
<dbReference type="PANTHER" id="PTHR43667:SF2">
    <property type="entry name" value="FATTY ACID C-METHYL TRANSFERASE"/>
    <property type="match status" value="1"/>
</dbReference>
<evidence type="ECO:0000256" key="2">
    <source>
        <dbReference type="ARBA" id="ARBA00022603"/>
    </source>
</evidence>
<dbReference type="PIRSF" id="PIRSF003085">
    <property type="entry name" value="CMAS"/>
    <property type="match status" value="1"/>
</dbReference>
<keyword evidence="5" id="KW-0443">Lipid metabolism</keyword>
<feature type="active site" evidence="6">
    <location>
        <position position="366"/>
    </location>
</feature>
<comment type="similarity">
    <text evidence="1">Belongs to the CFA/CMAS family.</text>
</comment>
<name>A0A212ADY3_9RHOB</name>
<accession>A0A212ADY3</accession>